<accession>A0A9W8EIJ2</accession>
<keyword evidence="1 3" id="KW-0328">Glycosyltransferase</keyword>
<dbReference type="OrthoDB" id="9973266at2759"/>
<dbReference type="PANTHER" id="PTHR43363:SF1">
    <property type="entry name" value="HYPOXANTHINE-GUANINE PHOSPHORIBOSYLTRANSFERASE"/>
    <property type="match status" value="1"/>
</dbReference>
<protein>
    <submittedName>
        <fullName evidence="3">Hypoxanthine-guanine phosphoribosyltransferase</fullName>
        <ecNumber evidence="3">2.4.2.8</ecNumber>
    </submittedName>
</protein>
<dbReference type="GO" id="GO:0005737">
    <property type="term" value="C:cytoplasm"/>
    <property type="evidence" value="ECO:0007669"/>
    <property type="project" value="TreeGrafter"/>
</dbReference>
<dbReference type="AlphaFoldDB" id="A0A9W8EIJ2"/>
<dbReference type="PANTHER" id="PTHR43363">
    <property type="entry name" value="HYPOXANTHINE PHOSPHORIBOSYLTRANSFERASE"/>
    <property type="match status" value="1"/>
</dbReference>
<proteinExistence type="predicted"/>
<keyword evidence="4" id="KW-1185">Reference proteome</keyword>
<keyword evidence="2 3" id="KW-0808">Transferase</keyword>
<dbReference type="CDD" id="cd06223">
    <property type="entry name" value="PRTases_typeI"/>
    <property type="match status" value="1"/>
</dbReference>
<dbReference type="GO" id="GO:0032263">
    <property type="term" value="P:GMP salvage"/>
    <property type="evidence" value="ECO:0007669"/>
    <property type="project" value="TreeGrafter"/>
</dbReference>
<organism evidence="3 4">
    <name type="scientific">Coemansia thaxteri</name>
    <dbReference type="NCBI Taxonomy" id="2663907"/>
    <lineage>
        <taxon>Eukaryota</taxon>
        <taxon>Fungi</taxon>
        <taxon>Fungi incertae sedis</taxon>
        <taxon>Zoopagomycota</taxon>
        <taxon>Kickxellomycotina</taxon>
        <taxon>Kickxellomycetes</taxon>
        <taxon>Kickxellales</taxon>
        <taxon>Kickxellaceae</taxon>
        <taxon>Coemansia</taxon>
    </lineage>
</organism>
<dbReference type="Proteomes" id="UP001150907">
    <property type="component" value="Unassembled WGS sequence"/>
</dbReference>
<dbReference type="GO" id="GO:0004422">
    <property type="term" value="F:hypoxanthine phosphoribosyltransferase activity"/>
    <property type="evidence" value="ECO:0007669"/>
    <property type="project" value="TreeGrafter"/>
</dbReference>
<dbReference type="EC" id="2.4.2.8" evidence="3"/>
<evidence type="ECO:0000313" key="3">
    <source>
        <dbReference type="EMBL" id="KAJ2002776.1"/>
    </source>
</evidence>
<dbReference type="SUPFAM" id="SSF53271">
    <property type="entry name" value="PRTase-like"/>
    <property type="match status" value="1"/>
</dbReference>
<dbReference type="GO" id="GO:0046100">
    <property type="term" value="P:hypoxanthine metabolic process"/>
    <property type="evidence" value="ECO:0007669"/>
    <property type="project" value="TreeGrafter"/>
</dbReference>
<evidence type="ECO:0000256" key="2">
    <source>
        <dbReference type="ARBA" id="ARBA00022679"/>
    </source>
</evidence>
<gene>
    <name evidence="3" type="primary">HPT1</name>
    <name evidence="3" type="ORF">H4R26_003432</name>
</gene>
<dbReference type="Gene3D" id="3.40.50.2020">
    <property type="match status" value="1"/>
</dbReference>
<dbReference type="GO" id="GO:0032264">
    <property type="term" value="P:IMP salvage"/>
    <property type="evidence" value="ECO:0007669"/>
    <property type="project" value="TreeGrafter"/>
</dbReference>
<dbReference type="InterPro" id="IPR029057">
    <property type="entry name" value="PRTase-like"/>
</dbReference>
<dbReference type="GO" id="GO:0032265">
    <property type="term" value="P:XMP salvage"/>
    <property type="evidence" value="ECO:0007669"/>
    <property type="project" value="TreeGrafter"/>
</dbReference>
<sequence length="206" mass="22131">MAADGKLHISYNQIHQLIEGSVRQFGLGDDGFSPDLIVAIGGGGFIPARILRSFLKAKHGRNVPIQAVGLTLYEELPGGAGEAAGAHVTKTQWLDFGSPTRVALLGRRILVVDEVDDSRKTLAYAVAELRSDVEAQERLAGMAPGASATEIGVFVVYNKDKPKAEPLPPPVMRRYFAAATTPDRWLAFPWDCTSDIAAHTALAEQP</sequence>
<reference evidence="3" key="1">
    <citation type="submission" date="2022-07" db="EMBL/GenBank/DDBJ databases">
        <title>Phylogenomic reconstructions and comparative analyses of Kickxellomycotina fungi.</title>
        <authorList>
            <person name="Reynolds N.K."/>
            <person name="Stajich J.E."/>
            <person name="Barry K."/>
            <person name="Grigoriev I.V."/>
            <person name="Crous P."/>
            <person name="Smith M.E."/>
        </authorList>
    </citation>
    <scope>NUCLEOTIDE SEQUENCE</scope>
    <source>
        <strain evidence="3">IMI 214461</strain>
    </source>
</reference>
<dbReference type="EMBL" id="JANBQF010000271">
    <property type="protein sequence ID" value="KAJ2002776.1"/>
    <property type="molecule type" value="Genomic_DNA"/>
</dbReference>
<evidence type="ECO:0000313" key="4">
    <source>
        <dbReference type="Proteomes" id="UP001150907"/>
    </source>
</evidence>
<comment type="caution">
    <text evidence="3">The sequence shown here is derived from an EMBL/GenBank/DDBJ whole genome shotgun (WGS) entry which is preliminary data.</text>
</comment>
<dbReference type="InterPro" id="IPR000836">
    <property type="entry name" value="PRTase_dom"/>
</dbReference>
<name>A0A9W8EIJ2_9FUNG</name>
<evidence type="ECO:0000256" key="1">
    <source>
        <dbReference type="ARBA" id="ARBA00022676"/>
    </source>
</evidence>